<gene>
    <name evidence="2" type="ORF">ACE3NQ_16150</name>
</gene>
<comment type="caution">
    <text evidence="2">The sequence shown here is derived from an EMBL/GenBank/DDBJ whole genome shotgun (WGS) entry which is preliminary data.</text>
</comment>
<protein>
    <recommendedName>
        <fullName evidence="1">DUF6843 domain-containing protein</fullName>
    </recommendedName>
</protein>
<accession>A0ABV5BAU8</accession>
<evidence type="ECO:0000313" key="3">
    <source>
        <dbReference type="Proteomes" id="UP001580407"/>
    </source>
</evidence>
<proteinExistence type="predicted"/>
<sequence length="181" mass="20555">MDRSDTVCCSNEYGKRGFLDSWLLLILPSHDIKILSYFNDRFCHCVLNWPSRRGKTRPAKGAPEIQKEGDYQVYTINEEGYFATSTPDMSYGFVTDQYYYVDEKGGRTKINEECVRGMGTGSFGNDPESAKQIKIKYTGIEVTKNRCGQEFKDSGNGIAQDELEPVLAKVVARYYGMDLMD</sequence>
<dbReference type="Proteomes" id="UP001580407">
    <property type="component" value="Unassembled WGS sequence"/>
</dbReference>
<feature type="domain" description="DUF6843" evidence="1">
    <location>
        <begin position="60"/>
        <end position="151"/>
    </location>
</feature>
<reference evidence="2 3" key="1">
    <citation type="submission" date="2024-09" db="EMBL/GenBank/DDBJ databases">
        <authorList>
            <person name="Ruan L."/>
        </authorList>
    </citation>
    <scope>NUCLEOTIDE SEQUENCE [LARGE SCALE GENOMIC DNA]</scope>
    <source>
        <strain evidence="2 3">D33</strain>
    </source>
</reference>
<evidence type="ECO:0000259" key="1">
    <source>
        <dbReference type="Pfam" id="PF20862"/>
    </source>
</evidence>
<dbReference type="Pfam" id="PF20862">
    <property type="entry name" value="DUF6843"/>
    <property type="match status" value="1"/>
</dbReference>
<dbReference type="RefSeq" id="WP_375526210.1">
    <property type="nucleotide sequence ID" value="NZ_JBHILM010000017.1"/>
</dbReference>
<evidence type="ECO:0000313" key="2">
    <source>
        <dbReference type="EMBL" id="MFB5682459.1"/>
    </source>
</evidence>
<keyword evidence="3" id="KW-1185">Reference proteome</keyword>
<dbReference type="InterPro" id="IPR049293">
    <property type="entry name" value="DUF6843"/>
</dbReference>
<name>A0ABV5BAU8_9BACL</name>
<organism evidence="2 3">
    <name type="scientific">Paenibacillus terreus</name>
    <dbReference type="NCBI Taxonomy" id="1387834"/>
    <lineage>
        <taxon>Bacteria</taxon>
        <taxon>Bacillati</taxon>
        <taxon>Bacillota</taxon>
        <taxon>Bacilli</taxon>
        <taxon>Bacillales</taxon>
        <taxon>Paenibacillaceae</taxon>
        <taxon>Paenibacillus</taxon>
    </lineage>
</organism>
<dbReference type="EMBL" id="JBHILM010000017">
    <property type="protein sequence ID" value="MFB5682459.1"/>
    <property type="molecule type" value="Genomic_DNA"/>
</dbReference>